<reference evidence="9" key="1">
    <citation type="submission" date="2021-12" db="EMBL/GenBank/DDBJ databases">
        <authorList>
            <person name="King R."/>
        </authorList>
    </citation>
    <scope>NUCLEOTIDE SEQUENCE</scope>
</reference>
<dbReference type="SMART" id="SM00408">
    <property type="entry name" value="IGc2"/>
    <property type="match status" value="1"/>
</dbReference>
<name>A0A9P0AA18_BEMTA</name>
<dbReference type="InterPro" id="IPR003598">
    <property type="entry name" value="Ig_sub2"/>
</dbReference>
<dbReference type="FunFam" id="3.80.10.10:FF:000082">
    <property type="entry name" value="Leucine-rich repeat-containing 24"/>
    <property type="match status" value="1"/>
</dbReference>
<dbReference type="AlphaFoldDB" id="A0A9P0AA18"/>
<dbReference type="PANTHER" id="PTHR24366:SF140">
    <property type="entry name" value="IP22191P"/>
    <property type="match status" value="1"/>
</dbReference>
<dbReference type="GO" id="GO:0071944">
    <property type="term" value="C:cell periphery"/>
    <property type="evidence" value="ECO:0007669"/>
    <property type="project" value="UniProtKB-ARBA"/>
</dbReference>
<evidence type="ECO:0000256" key="6">
    <source>
        <dbReference type="SAM" id="MobiDB-lite"/>
    </source>
</evidence>
<dbReference type="SMART" id="SM00082">
    <property type="entry name" value="LRRCT"/>
    <property type="match status" value="1"/>
</dbReference>
<evidence type="ECO:0000256" key="3">
    <source>
        <dbReference type="ARBA" id="ARBA00022737"/>
    </source>
</evidence>
<evidence type="ECO:0000256" key="1">
    <source>
        <dbReference type="ARBA" id="ARBA00022614"/>
    </source>
</evidence>
<protein>
    <recommendedName>
        <fullName evidence="8">Ig-like domain-containing protein</fullName>
    </recommendedName>
</protein>
<dbReference type="InterPro" id="IPR001611">
    <property type="entry name" value="Leu-rich_rpt"/>
</dbReference>
<feature type="region of interest" description="Disordered" evidence="6">
    <location>
        <begin position="475"/>
        <end position="506"/>
    </location>
</feature>
<feature type="compositionally biased region" description="Polar residues" evidence="6">
    <location>
        <begin position="565"/>
        <end position="574"/>
    </location>
</feature>
<dbReference type="CDD" id="cd00096">
    <property type="entry name" value="Ig"/>
    <property type="match status" value="1"/>
</dbReference>
<evidence type="ECO:0000256" key="4">
    <source>
        <dbReference type="ARBA" id="ARBA00023157"/>
    </source>
</evidence>
<keyword evidence="7" id="KW-1133">Transmembrane helix</keyword>
<dbReference type="SUPFAM" id="SSF52058">
    <property type="entry name" value="L domain-like"/>
    <property type="match status" value="1"/>
</dbReference>
<dbReference type="PANTHER" id="PTHR24366">
    <property type="entry name" value="IG(IMMUNOGLOBULIN) AND LRR(LEUCINE RICH REPEAT) DOMAINS"/>
    <property type="match status" value="1"/>
</dbReference>
<dbReference type="Pfam" id="PF13855">
    <property type="entry name" value="LRR_8"/>
    <property type="match status" value="1"/>
</dbReference>
<keyword evidence="10" id="KW-1185">Reference proteome</keyword>
<gene>
    <name evidence="9" type="ORF">BEMITA_LOCUS6241</name>
</gene>
<keyword evidence="3" id="KW-0677">Repeat</keyword>
<sequence length="910" mass="103792">MPCSAETRHRTLLSASASAHQSNHFKLRLSGAAHFRILFLLVCCFANNGAHCPSYCECKWKSGKETVICANLNLTIVPRNIESSTQVLDLTGNFIRTLNKHEFYLLNLINLQKLHLAKCKLKSIDRFAFYRLINLIELDLTHNLLTFVPSASFEFIPELRELRLSGNSIARLKSNTFAHVPQLVELEMSGCRINYIELDAFSGLGNTLEVLKLNNNKLVNLNASTITGLINLNSLDLNNNFWNCTCHIKPLRVWLAKQNIPLSIPPTCHFPQRLLHRPWDKLELEDFACKPRVRPLHATYIANEMANVTLECEIWADPVPNITWTRRGKVIANSTSNSVSVVNRRLFDLHRAYNISYLTVFSMDASDAGEYACVAENRGGRTQALLNLSVIKAAPTSDKHSLIQSRLLIHGLFVVLLLIVVLLFVFIYVLVFKNRVRLKATRSAERENYDKIELNHCNASKQELATVEETTRHPKLRQYVSLPEPPDPRSPTGKTPPVSFRGISSPDERLQRIGQNVTRQTGIDPDREPETRDAAIRSYYEENFGEVTLKHHVLRKEFLPSGRLYTTSKQSSKTFPDLLESSPPSNAGQRHMFSTLPRMQSHSSQSSHSRSPLLPSSSQASSMENSSLSSRNHLMDLEMANYNKRNLAVRSEMNSSTSLNLAPELSVYGRRDNPSLPSSPIRHRERDQPRLDPLNKRHSSLCETPILNILEPTRTASRFSMIASTTYDYHAAQLERFLEEYRTLQPRYLHFQFVLGQTCYFAYSRTKRGGGGGVEKLSMSTRARKCLPLLQCLRCFIPIEVELTKMKESCDSFVRNIDREERQTVISSEECDTFSMKPVTTYPTDHDPGPKSILKNKTASNFVARESSFEKTPLHQENPCTEQEMIWDNETRQYVHSMRRTDINRIYYNS</sequence>
<dbReference type="Gene3D" id="2.60.40.10">
    <property type="entry name" value="Immunoglobulins"/>
    <property type="match status" value="1"/>
</dbReference>
<keyword evidence="4" id="KW-1015">Disulfide bond</keyword>
<dbReference type="EMBL" id="OU963864">
    <property type="protein sequence ID" value="CAH0387197.1"/>
    <property type="molecule type" value="Genomic_DNA"/>
</dbReference>
<keyword evidence="2" id="KW-0732">Signal</keyword>
<feature type="region of interest" description="Disordered" evidence="6">
    <location>
        <begin position="664"/>
        <end position="697"/>
    </location>
</feature>
<dbReference type="Proteomes" id="UP001152759">
    <property type="component" value="Chromosome 3"/>
</dbReference>
<keyword evidence="5" id="KW-0325">Glycoprotein</keyword>
<evidence type="ECO:0000259" key="8">
    <source>
        <dbReference type="PROSITE" id="PS50835"/>
    </source>
</evidence>
<dbReference type="InterPro" id="IPR003599">
    <property type="entry name" value="Ig_sub"/>
</dbReference>
<dbReference type="SUPFAM" id="SSF48726">
    <property type="entry name" value="Immunoglobulin"/>
    <property type="match status" value="1"/>
</dbReference>
<organism evidence="9 10">
    <name type="scientific">Bemisia tabaci</name>
    <name type="common">Sweetpotato whitefly</name>
    <name type="synonym">Aleurodes tabaci</name>
    <dbReference type="NCBI Taxonomy" id="7038"/>
    <lineage>
        <taxon>Eukaryota</taxon>
        <taxon>Metazoa</taxon>
        <taxon>Ecdysozoa</taxon>
        <taxon>Arthropoda</taxon>
        <taxon>Hexapoda</taxon>
        <taxon>Insecta</taxon>
        <taxon>Pterygota</taxon>
        <taxon>Neoptera</taxon>
        <taxon>Paraneoptera</taxon>
        <taxon>Hemiptera</taxon>
        <taxon>Sternorrhyncha</taxon>
        <taxon>Aleyrodoidea</taxon>
        <taxon>Aleyrodidae</taxon>
        <taxon>Aleyrodinae</taxon>
        <taxon>Bemisia</taxon>
    </lineage>
</organism>
<keyword evidence="7" id="KW-0472">Membrane</keyword>
<dbReference type="PROSITE" id="PS50835">
    <property type="entry name" value="IG_LIKE"/>
    <property type="match status" value="1"/>
</dbReference>
<dbReference type="InterPro" id="IPR036179">
    <property type="entry name" value="Ig-like_dom_sf"/>
</dbReference>
<keyword evidence="7" id="KW-0812">Transmembrane</keyword>
<evidence type="ECO:0000256" key="5">
    <source>
        <dbReference type="ARBA" id="ARBA00023180"/>
    </source>
</evidence>
<dbReference type="InterPro" id="IPR013783">
    <property type="entry name" value="Ig-like_fold"/>
</dbReference>
<dbReference type="InterPro" id="IPR007110">
    <property type="entry name" value="Ig-like_dom"/>
</dbReference>
<dbReference type="SMART" id="SM00409">
    <property type="entry name" value="IG"/>
    <property type="match status" value="1"/>
</dbReference>
<feature type="compositionally biased region" description="Low complexity" evidence="6">
    <location>
        <begin position="596"/>
        <end position="628"/>
    </location>
</feature>
<accession>A0A9P0AA18</accession>
<feature type="domain" description="Ig-like" evidence="8">
    <location>
        <begin position="291"/>
        <end position="389"/>
    </location>
</feature>
<evidence type="ECO:0000313" key="10">
    <source>
        <dbReference type="Proteomes" id="UP001152759"/>
    </source>
</evidence>
<feature type="compositionally biased region" description="Basic and acidic residues" evidence="6">
    <location>
        <begin position="682"/>
        <end position="695"/>
    </location>
</feature>
<evidence type="ECO:0000256" key="7">
    <source>
        <dbReference type="SAM" id="Phobius"/>
    </source>
</evidence>
<dbReference type="InterPro" id="IPR003591">
    <property type="entry name" value="Leu-rich_rpt_typical-subtyp"/>
</dbReference>
<keyword evidence="1" id="KW-0433">Leucine-rich repeat</keyword>
<dbReference type="SMART" id="SM00369">
    <property type="entry name" value="LRR_TYP"/>
    <property type="match status" value="5"/>
</dbReference>
<evidence type="ECO:0000256" key="2">
    <source>
        <dbReference type="ARBA" id="ARBA00022729"/>
    </source>
</evidence>
<dbReference type="InterPro" id="IPR013098">
    <property type="entry name" value="Ig_I-set"/>
</dbReference>
<dbReference type="Gene3D" id="3.80.10.10">
    <property type="entry name" value="Ribonuclease Inhibitor"/>
    <property type="match status" value="2"/>
</dbReference>
<feature type="transmembrane region" description="Helical" evidence="7">
    <location>
        <begin position="407"/>
        <end position="432"/>
    </location>
</feature>
<dbReference type="Pfam" id="PF07679">
    <property type="entry name" value="I-set"/>
    <property type="match status" value="1"/>
</dbReference>
<dbReference type="InterPro" id="IPR032675">
    <property type="entry name" value="LRR_dom_sf"/>
</dbReference>
<proteinExistence type="predicted"/>
<dbReference type="InterPro" id="IPR000483">
    <property type="entry name" value="Cys-rich_flank_reg_C"/>
</dbReference>
<feature type="region of interest" description="Disordered" evidence="6">
    <location>
        <begin position="565"/>
        <end position="628"/>
    </location>
</feature>
<feature type="region of interest" description="Disordered" evidence="6">
    <location>
        <begin position="512"/>
        <end position="531"/>
    </location>
</feature>
<evidence type="ECO:0000313" key="9">
    <source>
        <dbReference type="EMBL" id="CAH0387197.1"/>
    </source>
</evidence>